<gene>
    <name evidence="2" type="ORF">tloyanaT_13340</name>
</gene>
<feature type="transmembrane region" description="Helical" evidence="1">
    <location>
        <begin position="63"/>
        <end position="81"/>
    </location>
</feature>
<evidence type="ECO:0000313" key="3">
    <source>
        <dbReference type="Proteomes" id="UP001157134"/>
    </source>
</evidence>
<protein>
    <recommendedName>
        <fullName evidence="4">TMhelix containing protein</fullName>
    </recommendedName>
</protein>
<keyword evidence="3" id="KW-1185">Reference proteome</keyword>
<dbReference type="EMBL" id="BSSV01000002">
    <property type="protein sequence ID" value="GLX85082.1"/>
    <property type="molecule type" value="Genomic_DNA"/>
</dbReference>
<keyword evidence="1" id="KW-0812">Transmembrane</keyword>
<proteinExistence type="predicted"/>
<evidence type="ECO:0000256" key="1">
    <source>
        <dbReference type="SAM" id="Phobius"/>
    </source>
</evidence>
<keyword evidence="1" id="KW-1133">Transmembrane helix</keyword>
<feature type="transmembrane region" description="Helical" evidence="1">
    <location>
        <begin position="101"/>
        <end position="119"/>
    </location>
</feature>
<sequence>MIKFFKSLFSSEDTIKTGLNAIIDTGDALVYTDEEKAGDKQKKLNWYLELMKTLSPSARSRRGLAWTITGMVSILSLISVGCRLAGWHEDSSWVLTLLDDVWSWPFGLVVAFYFTLPHVQQAINRKTEQK</sequence>
<name>A0ABQ6HEC5_9GAMM</name>
<dbReference type="RefSeq" id="WP_284296844.1">
    <property type="nucleotide sequence ID" value="NZ_BSSV01000002.1"/>
</dbReference>
<comment type="caution">
    <text evidence="2">The sequence shown here is derived from an EMBL/GenBank/DDBJ whole genome shotgun (WGS) entry which is preliminary data.</text>
</comment>
<keyword evidence="1" id="KW-0472">Membrane</keyword>
<evidence type="ECO:0000313" key="2">
    <source>
        <dbReference type="EMBL" id="GLX85082.1"/>
    </source>
</evidence>
<evidence type="ECO:0008006" key="4">
    <source>
        <dbReference type="Google" id="ProtNLM"/>
    </source>
</evidence>
<organism evidence="2 3">
    <name type="scientific">Thalassotalea loyana</name>
    <dbReference type="NCBI Taxonomy" id="280483"/>
    <lineage>
        <taxon>Bacteria</taxon>
        <taxon>Pseudomonadati</taxon>
        <taxon>Pseudomonadota</taxon>
        <taxon>Gammaproteobacteria</taxon>
        <taxon>Alteromonadales</taxon>
        <taxon>Colwelliaceae</taxon>
        <taxon>Thalassotalea</taxon>
    </lineage>
</organism>
<reference evidence="2 3" key="1">
    <citation type="submission" date="2023-03" db="EMBL/GenBank/DDBJ databases">
        <title>Thalassotalea loyana LMG 22536T draft genome sequence.</title>
        <authorList>
            <person name="Sawabe T."/>
        </authorList>
    </citation>
    <scope>NUCLEOTIDE SEQUENCE [LARGE SCALE GENOMIC DNA]</scope>
    <source>
        <strain evidence="2 3">LMG 22536</strain>
    </source>
</reference>
<dbReference type="Proteomes" id="UP001157134">
    <property type="component" value="Unassembled WGS sequence"/>
</dbReference>
<accession>A0ABQ6HEC5</accession>